<dbReference type="RefSeq" id="XP_041560667.1">
    <property type="nucleotide sequence ID" value="XM_041694882.1"/>
</dbReference>
<dbReference type="Pfam" id="PF07690">
    <property type="entry name" value="MFS_1"/>
    <property type="match status" value="1"/>
</dbReference>
<dbReference type="KEGG" id="apuu:APUU_70051A"/>
<reference evidence="7" key="2">
    <citation type="submission" date="2021-02" db="EMBL/GenBank/DDBJ databases">
        <title>Aspergillus puulaauensis MK2 genome sequence.</title>
        <authorList>
            <person name="Futagami T."/>
            <person name="Mori K."/>
            <person name="Kadooka C."/>
            <person name="Tanaka T."/>
        </authorList>
    </citation>
    <scope>NUCLEOTIDE SEQUENCE</scope>
    <source>
        <strain evidence="7">MK2</strain>
    </source>
</reference>
<feature type="transmembrane region" description="Helical" evidence="6">
    <location>
        <begin position="357"/>
        <end position="375"/>
    </location>
</feature>
<evidence type="ECO:0000256" key="5">
    <source>
        <dbReference type="ARBA" id="ARBA00023136"/>
    </source>
</evidence>
<feature type="transmembrane region" description="Helical" evidence="6">
    <location>
        <begin position="446"/>
        <end position="473"/>
    </location>
</feature>
<organism evidence="7 8">
    <name type="scientific">Aspergillus puulaauensis</name>
    <dbReference type="NCBI Taxonomy" id="1220207"/>
    <lineage>
        <taxon>Eukaryota</taxon>
        <taxon>Fungi</taxon>
        <taxon>Dikarya</taxon>
        <taxon>Ascomycota</taxon>
        <taxon>Pezizomycotina</taxon>
        <taxon>Eurotiomycetes</taxon>
        <taxon>Eurotiomycetidae</taxon>
        <taxon>Eurotiales</taxon>
        <taxon>Aspergillaceae</taxon>
        <taxon>Aspergillus</taxon>
    </lineage>
</organism>
<dbReference type="Gene3D" id="1.20.1250.20">
    <property type="entry name" value="MFS general substrate transporter like domains"/>
    <property type="match status" value="2"/>
</dbReference>
<accession>A0A7R8ARH7</accession>
<dbReference type="PANTHER" id="PTHR43791">
    <property type="entry name" value="PERMEASE-RELATED"/>
    <property type="match status" value="1"/>
</dbReference>
<dbReference type="FunFam" id="1.20.1250.20:FF:000034">
    <property type="entry name" value="MFS general substrate transporter"/>
    <property type="match status" value="1"/>
</dbReference>
<name>A0A7R8ARH7_9EURO</name>
<evidence type="ECO:0000256" key="3">
    <source>
        <dbReference type="ARBA" id="ARBA00022692"/>
    </source>
</evidence>
<dbReference type="SUPFAM" id="SSF103473">
    <property type="entry name" value="MFS general substrate transporter"/>
    <property type="match status" value="1"/>
</dbReference>
<evidence type="ECO:0008006" key="9">
    <source>
        <dbReference type="Google" id="ProtNLM"/>
    </source>
</evidence>
<sequence length="509" mass="57369">MMDLQPKDIELKHIDDVDADTKPQPEAQDIKTERRVIWKCDVHVVPVLMVLYLLAFLDRINIGNARLQGLEADLGMEGNDYNLALFIFFIPYILCEIPCNLIMKRLAPSTWLSSIMALWGAFRPWLMMYCSFGNWLIELGITTICQGFVQNNGGLMTCRFFIGMFEAGFLPGCVYLISMYYKRYELQWRLTLFFASAILAGAVSGLLAYGMAYMDGVRGYSSWRWIFILEGLATTVIAIIAKFFIVDWPDKARFLNDAERVILHSRLQNDQGGYRMDRLDKTAVRRILMDAKIYLGTIMYLGVLNTGYAASFFTPTILKEMGWTSLQAQVMSVPVYVVAAAVTLCTSLLSDRCKHRFGFAMAGCVIATVGYIILLAQDFVTTGVKYFALYAVVGGGYIAQPIFIGWLSNNMSGHYKQAIASAVQIGFGNCGGFVASNIFIDSEAPYYRSGYGTCLALIWVCVVAATVLFFMLVRENRSREKGKRDYLLRLDEQEVGNLGDSHPHFRFTY</sequence>
<reference evidence="7" key="1">
    <citation type="submission" date="2021-01" db="EMBL/GenBank/DDBJ databases">
        <authorList>
            <consortium name="Aspergillus puulaauensis MK2 genome sequencing consortium"/>
            <person name="Kazuki M."/>
            <person name="Futagami T."/>
        </authorList>
    </citation>
    <scope>NUCLEOTIDE SEQUENCE</scope>
    <source>
        <strain evidence="7">MK2</strain>
    </source>
</reference>
<dbReference type="FunFam" id="1.20.1250.20:FF:000068">
    <property type="entry name" value="MFS general substrate transporter"/>
    <property type="match status" value="1"/>
</dbReference>
<feature type="transmembrane region" description="Helical" evidence="6">
    <location>
        <begin position="124"/>
        <end position="149"/>
    </location>
</feature>
<keyword evidence="4 6" id="KW-1133">Transmembrane helix</keyword>
<keyword evidence="2" id="KW-0813">Transport</keyword>
<dbReference type="InterPro" id="IPR011701">
    <property type="entry name" value="MFS"/>
</dbReference>
<feature type="transmembrane region" description="Helical" evidence="6">
    <location>
        <begin position="387"/>
        <end position="407"/>
    </location>
</feature>
<comment type="subcellular location">
    <subcellularLocation>
        <location evidence="1">Membrane</location>
        <topology evidence="1">Multi-pass membrane protein</topology>
    </subcellularLocation>
</comment>
<keyword evidence="3 6" id="KW-0812">Transmembrane</keyword>
<evidence type="ECO:0000256" key="4">
    <source>
        <dbReference type="ARBA" id="ARBA00022989"/>
    </source>
</evidence>
<feature type="transmembrane region" description="Helical" evidence="6">
    <location>
        <begin position="83"/>
        <end position="103"/>
    </location>
</feature>
<dbReference type="GO" id="GO:0016020">
    <property type="term" value="C:membrane"/>
    <property type="evidence" value="ECO:0007669"/>
    <property type="project" value="UniProtKB-SubCell"/>
</dbReference>
<feature type="transmembrane region" description="Helical" evidence="6">
    <location>
        <begin position="36"/>
        <end position="57"/>
    </location>
</feature>
<evidence type="ECO:0000256" key="6">
    <source>
        <dbReference type="SAM" id="Phobius"/>
    </source>
</evidence>
<dbReference type="AlphaFoldDB" id="A0A7R8ARH7"/>
<keyword evidence="8" id="KW-1185">Reference proteome</keyword>
<feature type="transmembrane region" description="Helical" evidence="6">
    <location>
        <begin position="192"/>
        <end position="213"/>
    </location>
</feature>
<dbReference type="EMBL" id="AP024449">
    <property type="protein sequence ID" value="BCS28481.1"/>
    <property type="molecule type" value="Genomic_DNA"/>
</dbReference>
<dbReference type="InterPro" id="IPR036259">
    <property type="entry name" value="MFS_trans_sf"/>
</dbReference>
<feature type="transmembrane region" description="Helical" evidence="6">
    <location>
        <begin position="293"/>
        <end position="313"/>
    </location>
</feature>
<evidence type="ECO:0000313" key="7">
    <source>
        <dbReference type="EMBL" id="BCS28481.1"/>
    </source>
</evidence>
<protein>
    <recommendedName>
        <fullName evidence="9">Major facilitator superfamily (MFS) profile domain-containing protein</fullName>
    </recommendedName>
</protein>
<feature type="transmembrane region" description="Helical" evidence="6">
    <location>
        <begin position="419"/>
        <end position="440"/>
    </location>
</feature>
<proteinExistence type="predicted"/>
<dbReference type="OrthoDB" id="19923at2759"/>
<dbReference type="GeneID" id="64978478"/>
<gene>
    <name evidence="7" type="ORF">APUU_70051A</name>
</gene>
<evidence type="ECO:0000313" key="8">
    <source>
        <dbReference type="Proteomes" id="UP000654913"/>
    </source>
</evidence>
<evidence type="ECO:0000256" key="2">
    <source>
        <dbReference type="ARBA" id="ARBA00022448"/>
    </source>
</evidence>
<dbReference type="PANTHER" id="PTHR43791:SF52">
    <property type="entry name" value="TRANSPORTER, PUTATIVE (AFU_ORTHOLOGUE AFUA_1G11820)-RELATED"/>
    <property type="match status" value="1"/>
</dbReference>
<feature type="transmembrane region" description="Helical" evidence="6">
    <location>
        <begin position="161"/>
        <end position="180"/>
    </location>
</feature>
<keyword evidence="5 6" id="KW-0472">Membrane</keyword>
<evidence type="ECO:0000256" key="1">
    <source>
        <dbReference type="ARBA" id="ARBA00004141"/>
    </source>
</evidence>
<dbReference type="GO" id="GO:0022857">
    <property type="term" value="F:transmembrane transporter activity"/>
    <property type="evidence" value="ECO:0007669"/>
    <property type="project" value="InterPro"/>
</dbReference>
<feature type="transmembrane region" description="Helical" evidence="6">
    <location>
        <begin position="225"/>
        <end position="245"/>
    </location>
</feature>
<dbReference type="Proteomes" id="UP000654913">
    <property type="component" value="Chromosome 7"/>
</dbReference>
<feature type="transmembrane region" description="Helical" evidence="6">
    <location>
        <begin position="333"/>
        <end position="350"/>
    </location>
</feature>